<dbReference type="Pfam" id="PF00491">
    <property type="entry name" value="Arginase"/>
    <property type="match status" value="1"/>
</dbReference>
<keyword evidence="5" id="KW-1185">Reference proteome</keyword>
<proteinExistence type="inferred from homology"/>
<dbReference type="PANTHER" id="PTHR11358">
    <property type="entry name" value="ARGINASE/AGMATINASE"/>
    <property type="match status" value="1"/>
</dbReference>
<gene>
    <name evidence="4" type="ORF">C7M61_003824</name>
</gene>
<dbReference type="PROSITE" id="PS51409">
    <property type="entry name" value="ARGINASE_2"/>
    <property type="match status" value="1"/>
</dbReference>
<accession>A0A2P7YLX7</accession>
<dbReference type="RefSeq" id="XP_024712832.1">
    <property type="nucleotide sequence ID" value="XM_024859158.1"/>
</dbReference>
<reference evidence="4 5" key="1">
    <citation type="submission" date="2018-03" db="EMBL/GenBank/DDBJ databases">
        <title>Candida pseudohaemulonii genome assembly and annotation.</title>
        <authorList>
            <person name="Munoz J.F."/>
            <person name="Gade L.G."/>
            <person name="Chow N.A."/>
            <person name="Litvintseva A.P."/>
            <person name="Loparev V.N."/>
            <person name="Cuomo C.A."/>
        </authorList>
    </citation>
    <scope>NUCLEOTIDE SEQUENCE [LARGE SCALE GENOMIC DNA]</scope>
    <source>
        <strain evidence="4 5">B12108</strain>
    </source>
</reference>
<protein>
    <submittedName>
        <fullName evidence="4">Agmatinase</fullName>
    </submittedName>
</protein>
<comment type="similarity">
    <text evidence="1">Belongs to the arginase family. Agmatinase subfamily.</text>
</comment>
<evidence type="ECO:0000256" key="1">
    <source>
        <dbReference type="ARBA" id="ARBA00009227"/>
    </source>
</evidence>
<dbReference type="GO" id="GO:0033389">
    <property type="term" value="P:putrescine biosynthetic process from arginine, via agmatine"/>
    <property type="evidence" value="ECO:0007669"/>
    <property type="project" value="TreeGrafter"/>
</dbReference>
<dbReference type="Gene3D" id="3.40.800.10">
    <property type="entry name" value="Ureohydrolase domain"/>
    <property type="match status" value="1"/>
</dbReference>
<organism evidence="4 5">
    <name type="scientific">Candidozyma pseudohaemuli</name>
    <dbReference type="NCBI Taxonomy" id="418784"/>
    <lineage>
        <taxon>Eukaryota</taxon>
        <taxon>Fungi</taxon>
        <taxon>Dikarya</taxon>
        <taxon>Ascomycota</taxon>
        <taxon>Saccharomycotina</taxon>
        <taxon>Pichiomycetes</taxon>
        <taxon>Metschnikowiaceae</taxon>
        <taxon>Candidozyma</taxon>
    </lineage>
</organism>
<dbReference type="PRINTS" id="PR00116">
    <property type="entry name" value="ARGINASE"/>
</dbReference>
<dbReference type="PANTHER" id="PTHR11358:SF26">
    <property type="entry name" value="GUANIDINO ACID HYDROLASE, MITOCHONDRIAL"/>
    <property type="match status" value="1"/>
</dbReference>
<dbReference type="STRING" id="418784.A0A2P7YLX7"/>
<dbReference type="InterPro" id="IPR005925">
    <property type="entry name" value="Agmatinase-rel"/>
</dbReference>
<evidence type="ECO:0000256" key="2">
    <source>
        <dbReference type="ARBA" id="ARBA00022723"/>
    </source>
</evidence>
<dbReference type="AlphaFoldDB" id="A0A2P7YLX7"/>
<keyword evidence="2" id="KW-0479">Metal-binding</keyword>
<dbReference type="OrthoDB" id="288726at2759"/>
<dbReference type="VEuPathDB" id="FungiDB:C7M61_003824"/>
<dbReference type="EMBL" id="PYFQ01000010">
    <property type="protein sequence ID" value="PSK36959.1"/>
    <property type="molecule type" value="Genomic_DNA"/>
</dbReference>
<sequence>MYPIYFIESLDQPNGFYRAVEEEIQKLPSNYITHETYTVAANQKAWTVTGLLLKNVDVVEDTTSLEQARKKEGVFNFGLGPYVYDGKPRIVFSLLRREQLHYDPLYPKQNTQKTILGTRCVHIGDLRIPLEYAVSQMLLSRYRKSLKPQKAVKSENPIFLLLLSYYKSNKLWCIPHSRIVTAGASLPDFLLLKLYQNEPFFCRCQENFDVKYVKVVLEEHIWCKVLSKVGFKVQEEVREATLRDEEIYFTFRSPFKFDGSRFSTSINDKVFECNLPNIGPSFISDDCARTYTLRTELTFHCTAGKCSSTLSTRINLDVAIEDNISTIKPLKQPQRVQTLLFFDEIPMTPNILQNVASCTALRTINVTHCMGHQTCSLYRENHVVAVTAVSLSEYHKTLNRLLSCKSTKTEMREYAMVKRQRDWALVENINGHHIDTNLQFHVQGFLRFWHPYGRNFYHTSCGVALKSYYVDSGVAYPGLDLDNFGTFKVTVPENQKFKLIGLRVELLQKKIRVLPGGLHDVKTKCFKIKKHTPQLCFYDSGTTTIDGLRYRCKIPNVEPTILSNGLNITYELFVCVKLESTTEPLATIWGEAWPFQGINTFAHLPNHHCLADRDLQYDVALVGVPFDTAVSYRPGARFGPRAIRAASQRQTSLRGFNPRALYNPYKEWASVVDCGDIPVSPMDNSLAFEQMTVGFEELLFEHSRERPPRYIALGGDHLVLLPHVRALHKLYGPLNIIHFDAHLDTWKPDKYPSYWHTETLEVSHGLMLWKAYEEGLTTKNNVHAGLRTKLSGAEDWEDDDEQGWLRLSADDVWIHGADYIVKQILKRVPKNSPTYISVDIDVLDPAFASGTGTQEPGGWLPRELIHILRGIEQLLIVGADVVEVSPAYDHAEVTATNGAQVAYELITSMVKNGPLTLPFSEGLKAEYKRSQPASSFEAVEEFVGYGEEDIQVVLQKRAEELEKSLEEVKELQKLASQ</sequence>
<dbReference type="InterPro" id="IPR006035">
    <property type="entry name" value="Ureohydrolase"/>
</dbReference>
<dbReference type="GO" id="GO:0046872">
    <property type="term" value="F:metal ion binding"/>
    <property type="evidence" value="ECO:0007669"/>
    <property type="project" value="UniProtKB-KW"/>
</dbReference>
<evidence type="ECO:0000313" key="5">
    <source>
        <dbReference type="Proteomes" id="UP000241107"/>
    </source>
</evidence>
<dbReference type="FunFam" id="3.40.800.10:FF:000014">
    <property type="entry name" value="Arginase family protein"/>
    <property type="match status" value="1"/>
</dbReference>
<comment type="caution">
    <text evidence="4">The sequence shown here is derived from an EMBL/GenBank/DDBJ whole genome shotgun (WGS) entry which is preliminary data.</text>
</comment>
<name>A0A2P7YLX7_9ASCO</name>
<dbReference type="NCBIfam" id="TIGR01230">
    <property type="entry name" value="agmatinase"/>
    <property type="match status" value="1"/>
</dbReference>
<dbReference type="CDD" id="cd11592">
    <property type="entry name" value="Agmatinase_PAH"/>
    <property type="match status" value="1"/>
</dbReference>
<evidence type="ECO:0000256" key="3">
    <source>
        <dbReference type="ARBA" id="ARBA00022801"/>
    </source>
</evidence>
<dbReference type="Proteomes" id="UP000241107">
    <property type="component" value="Unassembled WGS sequence"/>
</dbReference>
<evidence type="ECO:0000313" key="4">
    <source>
        <dbReference type="EMBL" id="PSK36959.1"/>
    </source>
</evidence>
<dbReference type="GO" id="GO:0008783">
    <property type="term" value="F:agmatinase activity"/>
    <property type="evidence" value="ECO:0007669"/>
    <property type="project" value="TreeGrafter"/>
</dbReference>
<dbReference type="GeneID" id="36567212"/>
<dbReference type="InterPro" id="IPR023696">
    <property type="entry name" value="Ureohydrolase_dom_sf"/>
</dbReference>
<dbReference type="SUPFAM" id="SSF52768">
    <property type="entry name" value="Arginase/deacetylase"/>
    <property type="match status" value="1"/>
</dbReference>
<keyword evidence="3" id="KW-0378">Hydrolase</keyword>